<dbReference type="Gene3D" id="3.30.1490.80">
    <property type="match status" value="1"/>
</dbReference>
<evidence type="ECO:0000256" key="7">
    <source>
        <dbReference type="ARBA" id="ARBA00022840"/>
    </source>
</evidence>
<evidence type="ECO:0000256" key="8">
    <source>
        <dbReference type="ARBA" id="ARBA00022842"/>
    </source>
</evidence>
<comment type="caution">
    <text evidence="13">The sequence shown here is derived from an EMBL/GenBank/DDBJ whole genome shotgun (WGS) entry which is preliminary data.</text>
</comment>
<dbReference type="SUPFAM" id="SSF52440">
    <property type="entry name" value="PreATP-grasp domain"/>
    <property type="match status" value="1"/>
</dbReference>
<comment type="cofactor">
    <cofactor evidence="9 11">
        <name>Mg(2+)</name>
        <dbReference type="ChEBI" id="CHEBI:18420"/>
    </cofactor>
    <text evidence="9 11">Binds 1 Mg(2+) ion per subunit.</text>
</comment>
<feature type="binding site" evidence="10">
    <location>
        <position position="473"/>
    </location>
    <ligand>
        <name>substrate</name>
    </ligand>
</feature>
<dbReference type="PANTHER" id="PTHR11130">
    <property type="entry name" value="GLUTATHIONE SYNTHETASE"/>
    <property type="match status" value="1"/>
</dbReference>
<dbReference type="PANTHER" id="PTHR11130:SF0">
    <property type="entry name" value="GLUTATHIONE SYNTHETASE"/>
    <property type="match status" value="1"/>
</dbReference>
<dbReference type="Pfam" id="PF03199">
    <property type="entry name" value="GSH_synthase"/>
    <property type="match status" value="1"/>
</dbReference>
<dbReference type="InterPro" id="IPR014709">
    <property type="entry name" value="Glutathione_synthase_C_euk"/>
</dbReference>
<dbReference type="EMBL" id="JANBPU010000016">
    <property type="protein sequence ID" value="KAJ1920213.1"/>
    <property type="molecule type" value="Genomic_DNA"/>
</dbReference>
<evidence type="ECO:0000256" key="9">
    <source>
        <dbReference type="PIRNR" id="PIRNR001558"/>
    </source>
</evidence>
<feature type="binding site" evidence="10">
    <location>
        <position position="481"/>
    </location>
    <ligand>
        <name>ATP</name>
        <dbReference type="ChEBI" id="CHEBI:30616"/>
    </ligand>
</feature>
<dbReference type="AlphaFoldDB" id="A0A9W8DRT7"/>
<dbReference type="GO" id="GO:0000287">
    <property type="term" value="F:magnesium ion binding"/>
    <property type="evidence" value="ECO:0007669"/>
    <property type="project" value="UniProtKB-UniRule"/>
</dbReference>
<dbReference type="EC" id="6.3.2.3" evidence="9"/>
<reference evidence="13" key="1">
    <citation type="submission" date="2022-07" db="EMBL/GenBank/DDBJ databases">
        <title>Phylogenomic reconstructions and comparative analyses of Kickxellomycotina fungi.</title>
        <authorList>
            <person name="Reynolds N.K."/>
            <person name="Stajich J.E."/>
            <person name="Barry K."/>
            <person name="Grigoriev I.V."/>
            <person name="Crous P."/>
            <person name="Smith M.E."/>
        </authorList>
    </citation>
    <scope>NUCLEOTIDE SEQUENCE</scope>
    <source>
        <strain evidence="13">NBRC 100468</strain>
    </source>
</reference>
<evidence type="ECO:0000256" key="2">
    <source>
        <dbReference type="ARBA" id="ARBA00010385"/>
    </source>
</evidence>
<sequence>MTRYTLIKETGYNNEVDQQTIESIKKDAQEFAYINGLVLKSKTPESSGSESATPAPVALLPTPFPRYTFEEAYRIHDALANLYHVLSQDREFIDRVIEPLTHGDEFTKRLYDIYLATRDDPLTHKASLEISRSDYMVDKVKDPSGNSHAHLFKQVEFNTVAVSFSSLSAVTRNLHEFITGKPYYKKFLSSDHETNLQDLPDNQSLAGLSQALYSAHKEFDLDGASILVVVQPGERNKYDQLHLQHHLYRTYGVHTIRKTLAEINKEAKVGEKHDKRLLYIDETLISTVYFRSGYAPTDYPTEDEWSARLLLEKTYTIKGPTVAYQLVGCKKAQQVLTIPGELEKYEKSTDKIPGLRKTFAGIYPLDQSELGLKAYELALSQPTKFVLKPQREGGGYNVYKENIPAFLKNLTKEERGAYILMELIQPPVFGNWLMKEGGEIIYADVVSELGIYGAYVCNKSGELSGSPVGHLLRSKPSNIDEGGVASGFGVIDSPALISDEFSHDI</sequence>
<dbReference type="Pfam" id="PF03917">
    <property type="entry name" value="GSH_synth_ATP"/>
    <property type="match status" value="1"/>
</dbReference>
<dbReference type="Gene3D" id="3.30.1490.50">
    <property type="match status" value="1"/>
</dbReference>
<comment type="catalytic activity">
    <reaction evidence="9">
        <text>gamma-L-glutamyl-L-cysteine + glycine + ATP = glutathione + ADP + phosphate + H(+)</text>
        <dbReference type="Rhea" id="RHEA:13557"/>
        <dbReference type="ChEBI" id="CHEBI:15378"/>
        <dbReference type="ChEBI" id="CHEBI:30616"/>
        <dbReference type="ChEBI" id="CHEBI:43474"/>
        <dbReference type="ChEBI" id="CHEBI:57305"/>
        <dbReference type="ChEBI" id="CHEBI:57925"/>
        <dbReference type="ChEBI" id="CHEBI:58173"/>
        <dbReference type="ChEBI" id="CHEBI:456216"/>
        <dbReference type="EC" id="6.3.2.3"/>
    </reaction>
</comment>
<feature type="binding site" evidence="11">
    <location>
        <position position="392"/>
    </location>
    <ligand>
        <name>Mg(2+)</name>
        <dbReference type="ChEBI" id="CHEBI:18420"/>
    </ligand>
</feature>
<dbReference type="FunFam" id="3.30.1490.50:FF:000002">
    <property type="entry name" value="Glutathione synthetase"/>
    <property type="match status" value="1"/>
</dbReference>
<keyword evidence="7 9" id="KW-0067">ATP-binding</keyword>
<evidence type="ECO:0000256" key="1">
    <source>
        <dbReference type="ARBA" id="ARBA00004965"/>
    </source>
</evidence>
<dbReference type="InterPro" id="IPR014042">
    <property type="entry name" value="Glutathione_synthase_a-hlx"/>
</dbReference>
<evidence type="ECO:0000256" key="4">
    <source>
        <dbReference type="ARBA" id="ARBA00022684"/>
    </source>
</evidence>
<dbReference type="GO" id="GO:0004363">
    <property type="term" value="F:glutathione synthase activity"/>
    <property type="evidence" value="ECO:0007669"/>
    <property type="project" value="UniProtKB-UniRule"/>
</dbReference>
<dbReference type="GO" id="GO:0043295">
    <property type="term" value="F:glutathione binding"/>
    <property type="evidence" value="ECO:0007669"/>
    <property type="project" value="UniProtKB-UniRule"/>
</dbReference>
<comment type="similarity">
    <text evidence="2 9">Belongs to the eukaryotic GSH synthase family.</text>
</comment>
<keyword evidence="3 9" id="KW-0436">Ligase</keyword>
<evidence type="ECO:0000256" key="6">
    <source>
        <dbReference type="ARBA" id="ARBA00022741"/>
    </source>
</evidence>
<dbReference type="SUPFAM" id="SSF56059">
    <property type="entry name" value="Glutathione synthetase ATP-binding domain-like"/>
    <property type="match status" value="1"/>
</dbReference>
<dbReference type="NCBIfam" id="TIGR01986">
    <property type="entry name" value="glut_syn_euk"/>
    <property type="match status" value="1"/>
</dbReference>
<dbReference type="InterPro" id="IPR004887">
    <property type="entry name" value="GSH_synth_subst-bd"/>
</dbReference>
<dbReference type="GO" id="GO:0005524">
    <property type="term" value="F:ATP binding"/>
    <property type="evidence" value="ECO:0007669"/>
    <property type="project" value="UniProtKB-UniRule"/>
</dbReference>
<feature type="binding site" evidence="10">
    <location>
        <begin position="421"/>
        <end position="424"/>
    </location>
    <ligand>
        <name>ATP</name>
        <dbReference type="ChEBI" id="CHEBI:30616"/>
    </ligand>
</feature>
<feature type="binding site" evidence="10">
    <location>
        <position position="399"/>
    </location>
    <ligand>
        <name>ATP</name>
        <dbReference type="ChEBI" id="CHEBI:30616"/>
    </ligand>
</feature>
<dbReference type="GO" id="GO:0005829">
    <property type="term" value="C:cytosol"/>
    <property type="evidence" value="ECO:0007669"/>
    <property type="project" value="TreeGrafter"/>
</dbReference>
<dbReference type="Proteomes" id="UP001150538">
    <property type="component" value="Unassembled WGS sequence"/>
</dbReference>
<name>A0A9W8DRT7_9FUNG</name>
<dbReference type="InterPro" id="IPR014049">
    <property type="entry name" value="Glutathione_synthase_N_euk"/>
</dbReference>
<evidence type="ECO:0000313" key="13">
    <source>
        <dbReference type="EMBL" id="KAJ1920213.1"/>
    </source>
</evidence>
<dbReference type="InterPro" id="IPR016185">
    <property type="entry name" value="PreATP-grasp_dom_sf"/>
</dbReference>
<evidence type="ECO:0000256" key="5">
    <source>
        <dbReference type="ARBA" id="ARBA00022723"/>
    </source>
</evidence>
<dbReference type="Gene3D" id="1.10.1080.10">
    <property type="entry name" value="Glutathione Synthetase, Chain A, domain 3"/>
    <property type="match status" value="1"/>
</dbReference>
<keyword evidence="6 9" id="KW-0547">Nucleotide-binding</keyword>
<feature type="domain" description="Glutathione synthase substrate-binding" evidence="12">
    <location>
        <begin position="225"/>
        <end position="327"/>
    </location>
</feature>
<dbReference type="OrthoDB" id="2020073at2759"/>
<feature type="binding site" evidence="10">
    <location>
        <position position="475"/>
    </location>
    <ligand>
        <name>ATP</name>
        <dbReference type="ChEBI" id="CHEBI:30616"/>
    </ligand>
</feature>
<gene>
    <name evidence="13" type="primary">GSH2</name>
    <name evidence="13" type="ORF">H4219_001446</name>
</gene>
<keyword evidence="14" id="KW-1185">Reference proteome</keyword>
<feature type="binding site" evidence="10">
    <location>
        <position position="240"/>
    </location>
    <ligand>
        <name>substrate</name>
    </ligand>
</feature>
<keyword evidence="8 9" id="KW-0460">Magnesium</keyword>
<accession>A0A9W8DRT7</accession>
<evidence type="ECO:0000256" key="10">
    <source>
        <dbReference type="PIRSR" id="PIRSR001558-1"/>
    </source>
</evidence>
<dbReference type="Gene3D" id="3.40.50.1760">
    <property type="entry name" value="Glutathione synthase, substrate-binding domain superfamily, eukaryotic"/>
    <property type="match status" value="1"/>
</dbReference>
<organism evidence="13 14">
    <name type="scientific">Mycoemilia scoparia</name>
    <dbReference type="NCBI Taxonomy" id="417184"/>
    <lineage>
        <taxon>Eukaryota</taxon>
        <taxon>Fungi</taxon>
        <taxon>Fungi incertae sedis</taxon>
        <taxon>Zoopagomycota</taxon>
        <taxon>Kickxellomycotina</taxon>
        <taxon>Kickxellomycetes</taxon>
        <taxon>Kickxellales</taxon>
        <taxon>Kickxellaceae</taxon>
        <taxon>Mycoemilia</taxon>
    </lineage>
</organism>
<feature type="binding site" evidence="10">
    <location>
        <position position="330"/>
    </location>
    <ligand>
        <name>ATP</name>
        <dbReference type="ChEBI" id="CHEBI:30616"/>
    </ligand>
</feature>
<keyword evidence="5 9" id="KW-0479">Metal-binding</keyword>
<dbReference type="Gene3D" id="3.30.470.20">
    <property type="entry name" value="ATP-grasp fold, B domain"/>
    <property type="match status" value="1"/>
</dbReference>
<feature type="binding site" evidence="10">
    <location>
        <begin position="388"/>
        <end position="397"/>
    </location>
    <ligand>
        <name>ATP</name>
        <dbReference type="ChEBI" id="CHEBI:30616"/>
    </ligand>
</feature>
<protein>
    <recommendedName>
        <fullName evidence="9">Glutathione synthetase</fullName>
        <shortName evidence="9">GSH-S</shortName>
        <ecNumber evidence="9">6.3.2.3</ecNumber>
    </recommendedName>
</protein>
<evidence type="ECO:0000256" key="3">
    <source>
        <dbReference type="ARBA" id="ARBA00022598"/>
    </source>
</evidence>
<keyword evidence="4 9" id="KW-0317">Glutathione biosynthesis</keyword>
<evidence type="ECO:0000313" key="14">
    <source>
        <dbReference type="Proteomes" id="UP001150538"/>
    </source>
</evidence>
<comment type="pathway">
    <text evidence="1 9">Sulfur metabolism; glutathione biosynthesis; glutathione from L-cysteine and L-glutamate: step 2/2.</text>
</comment>
<dbReference type="InterPro" id="IPR005615">
    <property type="entry name" value="Glutathione_synthase"/>
</dbReference>
<evidence type="ECO:0000256" key="11">
    <source>
        <dbReference type="PIRSR" id="PIRSR001558-2"/>
    </source>
</evidence>
<dbReference type="PIRSF" id="PIRSF001558">
    <property type="entry name" value="GSHase"/>
    <property type="match status" value="1"/>
</dbReference>
<dbReference type="InterPro" id="IPR037013">
    <property type="entry name" value="GSH-S_sub-bd_sf"/>
</dbReference>
<proteinExistence type="inferred from homology"/>
<feature type="binding site" evidence="10">
    <location>
        <position position="448"/>
    </location>
    <ligand>
        <name>ATP</name>
        <dbReference type="ChEBI" id="CHEBI:30616"/>
    </ligand>
</feature>
<evidence type="ECO:0000259" key="12">
    <source>
        <dbReference type="Pfam" id="PF03199"/>
    </source>
</evidence>